<reference evidence="2" key="2">
    <citation type="submission" date="2021-04" db="EMBL/GenBank/DDBJ databases">
        <authorList>
            <person name="Gilroy R."/>
        </authorList>
    </citation>
    <scope>NUCLEOTIDE SEQUENCE</scope>
    <source>
        <strain evidence="2">CHK169-2315</strain>
    </source>
</reference>
<dbReference type="EMBL" id="DXHX01000139">
    <property type="protein sequence ID" value="HIV75401.1"/>
    <property type="molecule type" value="Genomic_DNA"/>
</dbReference>
<sequence>MKRILATFLAMFAIILLAACSNTSKESIVKKLSSELEDMTSYKMEAKMTMHTGKEARTYDVEVLYKKEDNDHFKVTLMNEEEKTGQIILKNNEGVFVLTPDIKKTFKFQSEWPENSSQPYLYQSVIRDIMEDKEATFTEMDDYYLFEAKTNYEHQSNLPSEEIYINKKTLLPQAVHVLDEEKNTLIEVIFSNAETDVAFDEETFHKDKVLESLHASVDVEVDSNVLEVQYPLETFGATLVEEKEIQTENGKRIIMTFEGEDSFTLIQENEAVKDETYTEEVYGEMVEMKDSVAAISNGTIEWTKNGIKYYVASETMSTEQLTEVANSLEGKGIK</sequence>
<dbReference type="InterPro" id="IPR052944">
    <property type="entry name" value="Sporulation_related"/>
</dbReference>
<dbReference type="PANTHER" id="PTHR37507">
    <property type="entry name" value="SPORULATION PROTEIN YDCC"/>
    <property type="match status" value="1"/>
</dbReference>
<feature type="signal peptide" evidence="1">
    <location>
        <begin position="1"/>
        <end position="18"/>
    </location>
</feature>
<dbReference type="PROSITE" id="PS51257">
    <property type="entry name" value="PROKAR_LIPOPROTEIN"/>
    <property type="match status" value="1"/>
</dbReference>
<dbReference type="PANTHER" id="PTHR37507:SF2">
    <property type="entry name" value="SPORULATION PROTEIN YDCC"/>
    <property type="match status" value="1"/>
</dbReference>
<name>A0A9D1TKC7_9BACI</name>
<keyword evidence="1" id="KW-0732">Signal</keyword>
<evidence type="ECO:0000313" key="2">
    <source>
        <dbReference type="EMBL" id="HIV75401.1"/>
    </source>
</evidence>
<organism evidence="2 3">
    <name type="scientific">Candidatus Pseudogracilibacillus intestinigallinarum</name>
    <dbReference type="NCBI Taxonomy" id="2838742"/>
    <lineage>
        <taxon>Bacteria</taxon>
        <taxon>Bacillati</taxon>
        <taxon>Bacillota</taxon>
        <taxon>Bacilli</taxon>
        <taxon>Bacillales</taxon>
        <taxon>Bacillaceae</taxon>
        <taxon>Pseudogracilibacillus</taxon>
    </lineage>
</organism>
<reference evidence="2" key="1">
    <citation type="journal article" date="2021" name="PeerJ">
        <title>Extensive microbial diversity within the chicken gut microbiome revealed by metagenomics and culture.</title>
        <authorList>
            <person name="Gilroy R."/>
            <person name="Ravi A."/>
            <person name="Getino M."/>
            <person name="Pursley I."/>
            <person name="Horton D.L."/>
            <person name="Alikhan N.F."/>
            <person name="Baker D."/>
            <person name="Gharbi K."/>
            <person name="Hall N."/>
            <person name="Watson M."/>
            <person name="Adriaenssens E.M."/>
            <person name="Foster-Nyarko E."/>
            <person name="Jarju S."/>
            <person name="Secka A."/>
            <person name="Antonio M."/>
            <person name="Oren A."/>
            <person name="Chaudhuri R.R."/>
            <person name="La Ragione R."/>
            <person name="Hildebrand F."/>
            <person name="Pallen M.J."/>
        </authorList>
    </citation>
    <scope>NUCLEOTIDE SEQUENCE</scope>
    <source>
        <strain evidence="2">CHK169-2315</strain>
    </source>
</reference>
<accession>A0A9D1TKC7</accession>
<evidence type="ECO:0000256" key="1">
    <source>
        <dbReference type="SAM" id="SignalP"/>
    </source>
</evidence>
<evidence type="ECO:0000313" key="3">
    <source>
        <dbReference type="Proteomes" id="UP000823937"/>
    </source>
</evidence>
<dbReference type="InterPro" id="IPR029046">
    <property type="entry name" value="LolA/LolB/LppX"/>
</dbReference>
<keyword evidence="2" id="KW-0449">Lipoprotein</keyword>
<dbReference type="AlphaFoldDB" id="A0A9D1TKC7"/>
<dbReference type="Proteomes" id="UP000823937">
    <property type="component" value="Unassembled WGS sequence"/>
</dbReference>
<proteinExistence type="predicted"/>
<protein>
    <submittedName>
        <fullName evidence="2">Outer membrane lipoprotein carrier protein LolA</fullName>
    </submittedName>
</protein>
<comment type="caution">
    <text evidence="2">The sequence shown here is derived from an EMBL/GenBank/DDBJ whole genome shotgun (WGS) entry which is preliminary data.</text>
</comment>
<gene>
    <name evidence="2" type="ORF">H9895_10005</name>
</gene>
<dbReference type="SUPFAM" id="SSF89392">
    <property type="entry name" value="Prokaryotic lipoproteins and lipoprotein localization factors"/>
    <property type="match status" value="1"/>
</dbReference>
<feature type="chain" id="PRO_5039060143" evidence="1">
    <location>
        <begin position="19"/>
        <end position="334"/>
    </location>
</feature>
<dbReference type="Gene3D" id="2.50.20.10">
    <property type="entry name" value="Lipoprotein localisation LolA/LolB/LppX"/>
    <property type="match status" value="1"/>
</dbReference>